<evidence type="ECO:0000313" key="4">
    <source>
        <dbReference type="Proteomes" id="UP000543804"/>
    </source>
</evidence>
<gene>
    <name evidence="3" type="ORF">HF878_02785</name>
</gene>
<keyword evidence="2" id="KW-0472">Membrane</keyword>
<proteinExistence type="predicted"/>
<dbReference type="RefSeq" id="WP_170077129.1">
    <property type="nucleotide sequence ID" value="NZ_JABAFA010000004.1"/>
</dbReference>
<evidence type="ECO:0008006" key="5">
    <source>
        <dbReference type="Google" id="ProtNLM"/>
    </source>
</evidence>
<feature type="transmembrane region" description="Helical" evidence="2">
    <location>
        <begin position="239"/>
        <end position="260"/>
    </location>
</feature>
<dbReference type="Proteomes" id="UP000543804">
    <property type="component" value="Unassembled WGS sequence"/>
</dbReference>
<accession>A0A848B7D8</accession>
<keyword evidence="2" id="KW-0812">Transmembrane</keyword>
<reference evidence="3 4" key="1">
    <citation type="submission" date="2020-04" db="EMBL/GenBank/DDBJ databases">
        <authorList>
            <person name="Hitch T.C.A."/>
            <person name="Wylensek D."/>
            <person name="Clavel T."/>
        </authorList>
    </citation>
    <scope>NUCLEOTIDE SEQUENCE [LARGE SCALE GENOMIC DNA]</scope>
    <source>
        <strain evidence="3 4">PG-130-P53-12</strain>
    </source>
</reference>
<comment type="caution">
    <text evidence="3">The sequence shown here is derived from an EMBL/GenBank/DDBJ whole genome shotgun (WGS) entry which is preliminary data.</text>
</comment>
<sequence>MYGWAGCRDWLHEELRRIAGVAAEDGLLYLAGLEKTVGGWQVACLESVLFAPEEDCAGSIAEKTAVLLARSGWEDVPVVLAMPPEAVYLEEMQLPALPTRELGQTAHWEMAAREPFGGAPLFTSYARQEQGGYAVAAVAVGEAEACRRAFAAAGLQLLATAAPPASFCLLVETDRLCWEETVLPLVPTLLEADGAFHGWDERFSRAIYGAGILVQALPTPGLAFPFAPVRLRGLDLRRIAGLAVAAAAAVLLLVTSADIYRLYAARREARQLQAEVALSRAETNRMEDFRAEEAWIARRDDALRSLSAASHPAAAVLSFLGTRNVAGVCLTELSLEPRQSLQIKGEAVTYDALADYLAGFEAQAGEGGSGAALTGSTRRSDGGIDFTIEIPFADPAEEPAGDVREGEEAAHASME</sequence>
<name>A0A848B7D8_9FIRM</name>
<feature type="compositionally biased region" description="Basic and acidic residues" evidence="1">
    <location>
        <begin position="401"/>
        <end position="415"/>
    </location>
</feature>
<dbReference type="SUPFAM" id="SSF53067">
    <property type="entry name" value="Actin-like ATPase domain"/>
    <property type="match status" value="1"/>
</dbReference>
<dbReference type="Gene3D" id="3.30.420.380">
    <property type="match status" value="1"/>
</dbReference>
<evidence type="ECO:0000256" key="2">
    <source>
        <dbReference type="SAM" id="Phobius"/>
    </source>
</evidence>
<protein>
    <recommendedName>
        <fullName evidence="5">Fimbrial assembly protein</fullName>
    </recommendedName>
</protein>
<dbReference type="EMBL" id="JABAFA010000004">
    <property type="protein sequence ID" value="NMD98412.1"/>
    <property type="molecule type" value="Genomic_DNA"/>
</dbReference>
<keyword evidence="2" id="KW-1133">Transmembrane helix</keyword>
<feature type="region of interest" description="Disordered" evidence="1">
    <location>
        <begin position="395"/>
        <end position="415"/>
    </location>
</feature>
<feature type="transmembrane region" description="Helical" evidence="2">
    <location>
        <begin position="206"/>
        <end position="227"/>
    </location>
</feature>
<dbReference type="AlphaFoldDB" id="A0A848B7D8"/>
<dbReference type="InterPro" id="IPR043129">
    <property type="entry name" value="ATPase_NBD"/>
</dbReference>
<keyword evidence="4" id="KW-1185">Reference proteome</keyword>
<evidence type="ECO:0000256" key="1">
    <source>
        <dbReference type="SAM" id="MobiDB-lite"/>
    </source>
</evidence>
<evidence type="ECO:0000313" key="3">
    <source>
        <dbReference type="EMBL" id="NMD98412.1"/>
    </source>
</evidence>
<organism evidence="3 4">
    <name type="scientific">Selenomonas bovis</name>
    <dbReference type="NCBI Taxonomy" id="416586"/>
    <lineage>
        <taxon>Bacteria</taxon>
        <taxon>Bacillati</taxon>
        <taxon>Bacillota</taxon>
        <taxon>Negativicutes</taxon>
        <taxon>Selenomonadales</taxon>
        <taxon>Selenomonadaceae</taxon>
        <taxon>Selenomonas</taxon>
    </lineage>
</organism>